<name>A0A562I3K6_MICOL</name>
<reference evidence="2 3" key="1">
    <citation type="submission" date="2019-07" db="EMBL/GenBank/DDBJ databases">
        <title>R&amp;d 2014.</title>
        <authorList>
            <person name="Klenk H.-P."/>
        </authorList>
    </citation>
    <scope>NUCLEOTIDE SEQUENCE [LARGE SCALE GENOMIC DNA]</scope>
    <source>
        <strain evidence="2 3">DSM 43868</strain>
    </source>
</reference>
<accession>A0A562I3K6</accession>
<dbReference type="EMBL" id="VLKE01000001">
    <property type="protein sequence ID" value="TWH65284.1"/>
    <property type="molecule type" value="Genomic_DNA"/>
</dbReference>
<dbReference type="Pfam" id="PF13551">
    <property type="entry name" value="HTH_29"/>
    <property type="match status" value="1"/>
</dbReference>
<dbReference type="RefSeq" id="WP_344751256.1">
    <property type="nucleotide sequence ID" value="NZ_BAAATQ010000384.1"/>
</dbReference>
<evidence type="ECO:0000256" key="1">
    <source>
        <dbReference type="SAM" id="MobiDB-lite"/>
    </source>
</evidence>
<feature type="compositionally biased region" description="Low complexity" evidence="1">
    <location>
        <begin position="119"/>
        <end position="135"/>
    </location>
</feature>
<gene>
    <name evidence="2" type="ORF">JD77_00219</name>
</gene>
<dbReference type="SUPFAM" id="SSF46689">
    <property type="entry name" value="Homeodomain-like"/>
    <property type="match status" value="1"/>
</dbReference>
<organism evidence="2 3">
    <name type="scientific">Micromonospora olivasterospora</name>
    <dbReference type="NCBI Taxonomy" id="1880"/>
    <lineage>
        <taxon>Bacteria</taxon>
        <taxon>Bacillati</taxon>
        <taxon>Actinomycetota</taxon>
        <taxon>Actinomycetes</taxon>
        <taxon>Micromonosporales</taxon>
        <taxon>Micromonosporaceae</taxon>
        <taxon>Micromonospora</taxon>
    </lineage>
</organism>
<proteinExistence type="predicted"/>
<dbReference type="Proteomes" id="UP000319825">
    <property type="component" value="Unassembled WGS sequence"/>
</dbReference>
<keyword evidence="3" id="KW-1185">Reference proteome</keyword>
<dbReference type="InterPro" id="IPR009057">
    <property type="entry name" value="Homeodomain-like_sf"/>
</dbReference>
<feature type="region of interest" description="Disordered" evidence="1">
    <location>
        <begin position="105"/>
        <end position="151"/>
    </location>
</feature>
<evidence type="ECO:0000313" key="3">
    <source>
        <dbReference type="Proteomes" id="UP000319825"/>
    </source>
</evidence>
<comment type="caution">
    <text evidence="2">The sequence shown here is derived from an EMBL/GenBank/DDBJ whole genome shotgun (WGS) entry which is preliminary data.</text>
</comment>
<dbReference type="AlphaFoldDB" id="A0A562I3K6"/>
<sequence length="151" mass="16431">MGDGRGPKLARLELTAEEREALRGLARRPNTAQALAVRARIVLACAQGLSNSEVSRRLGVSLPTVGKWRKRFVADRVDGLRDEPRPGAPRKIGDAQVEAVITKTLDEMPPNQDSRRSTRSMTTGTVSTCSTGCSPSPKPRHTLSCWSRRGV</sequence>
<protein>
    <submittedName>
        <fullName evidence="2">Winged helix-turn helix protein</fullName>
    </submittedName>
</protein>
<evidence type="ECO:0000313" key="2">
    <source>
        <dbReference type="EMBL" id="TWH65284.1"/>
    </source>
</evidence>